<dbReference type="GO" id="GO:0008270">
    <property type="term" value="F:zinc ion binding"/>
    <property type="evidence" value="ECO:0007669"/>
    <property type="project" value="InterPro"/>
</dbReference>
<dbReference type="PANTHER" id="PTHR42953">
    <property type="entry name" value="HIGH-AFFINITY ZINC UPTAKE SYSTEM PROTEIN ZNUA-RELATED"/>
    <property type="match status" value="1"/>
</dbReference>
<dbReference type="InterPro" id="IPR006129">
    <property type="entry name" value="AdhesinB"/>
</dbReference>
<dbReference type="InterPro" id="IPR050492">
    <property type="entry name" value="Bact_metal-bind_prot9"/>
</dbReference>
<organism evidence="6 7">
    <name type="scientific">Salinicoccus hispanicus</name>
    <dbReference type="NCBI Taxonomy" id="157225"/>
    <lineage>
        <taxon>Bacteria</taxon>
        <taxon>Bacillati</taxon>
        <taxon>Bacillota</taxon>
        <taxon>Bacilli</taxon>
        <taxon>Bacillales</taxon>
        <taxon>Staphylococcaceae</taxon>
        <taxon>Salinicoccus</taxon>
    </lineage>
</organism>
<keyword evidence="1 4" id="KW-0732">Signal</keyword>
<reference evidence="6 7" key="1">
    <citation type="submission" date="2019-12" db="EMBL/GenBank/DDBJ databases">
        <title>Salinicoccus cyprini sp. nov., isolated from gastro-intestinal tract of mirror carp, Cyprinus carpio var. specularis, collected from Gobind Sagar Reservoir, Himachal Pradesh, India.</title>
        <authorList>
            <person name="Talwar C."/>
            <person name="Singh A.K."/>
            <person name="Lal R."/>
            <person name="Negi R.K."/>
        </authorList>
    </citation>
    <scope>NUCLEOTIDE SEQUENCE [LARGE SCALE GENOMIC DNA]</scope>
    <source>
        <strain evidence="6 7">J-82</strain>
    </source>
</reference>
<evidence type="ECO:0000256" key="4">
    <source>
        <dbReference type="SAM" id="SignalP"/>
    </source>
</evidence>
<feature type="domain" description="ZinT" evidence="5">
    <location>
        <begin position="354"/>
        <end position="534"/>
    </location>
</feature>
<dbReference type="RefSeq" id="WP_160650735.1">
    <property type="nucleotide sequence ID" value="NZ_JBHRWU010000001.1"/>
</dbReference>
<evidence type="ECO:0000313" key="6">
    <source>
        <dbReference type="EMBL" id="MXQ49682.1"/>
    </source>
</evidence>
<dbReference type="SUPFAM" id="SSF53807">
    <property type="entry name" value="Helical backbone' metal receptor"/>
    <property type="match status" value="1"/>
</dbReference>
<feature type="signal peptide" evidence="4">
    <location>
        <begin position="1"/>
        <end position="23"/>
    </location>
</feature>
<gene>
    <name evidence="6" type="ORF">GQ671_00030</name>
</gene>
<evidence type="ECO:0000256" key="2">
    <source>
        <dbReference type="ARBA" id="ARBA00022833"/>
    </source>
</evidence>
<dbReference type="Gene3D" id="3.40.50.1980">
    <property type="entry name" value="Nitrogenase molybdenum iron protein domain"/>
    <property type="match status" value="2"/>
</dbReference>
<dbReference type="GO" id="GO:0030001">
    <property type="term" value="P:metal ion transport"/>
    <property type="evidence" value="ECO:0007669"/>
    <property type="project" value="InterPro"/>
</dbReference>
<dbReference type="GO" id="GO:0007155">
    <property type="term" value="P:cell adhesion"/>
    <property type="evidence" value="ECO:0007669"/>
    <property type="project" value="InterPro"/>
</dbReference>
<dbReference type="InterPro" id="IPR012674">
    <property type="entry name" value="Calycin"/>
</dbReference>
<protein>
    <submittedName>
        <fullName evidence="6">ZinT/AdcA family metal-binding protein</fullName>
    </submittedName>
</protein>
<dbReference type="EMBL" id="WUUK01000001">
    <property type="protein sequence ID" value="MXQ49682.1"/>
    <property type="molecule type" value="Genomic_DNA"/>
</dbReference>
<keyword evidence="2" id="KW-0862">Zinc</keyword>
<evidence type="ECO:0000259" key="5">
    <source>
        <dbReference type="Pfam" id="PF09223"/>
    </source>
</evidence>
<accession>A0A6N8TW94</accession>
<proteinExistence type="predicted"/>
<feature type="chain" id="PRO_5038513348" evidence="4">
    <location>
        <begin position="24"/>
        <end position="534"/>
    </location>
</feature>
<dbReference type="OrthoDB" id="9810636at2"/>
<dbReference type="AlphaFoldDB" id="A0A6N8TW94"/>
<dbReference type="PANTHER" id="PTHR42953:SF8">
    <property type="entry name" value="ZINT DOMAIN-CONTAINING PROTEIN"/>
    <property type="match status" value="1"/>
</dbReference>
<comment type="caution">
    <text evidence="6">The sequence shown here is derived from an EMBL/GenBank/DDBJ whole genome shotgun (WGS) entry which is preliminary data.</text>
</comment>
<evidence type="ECO:0000256" key="1">
    <source>
        <dbReference type="ARBA" id="ARBA00022729"/>
    </source>
</evidence>
<dbReference type="PRINTS" id="PR00691">
    <property type="entry name" value="ADHESINB"/>
</dbReference>
<dbReference type="PROSITE" id="PS51257">
    <property type="entry name" value="PROKAR_LIPOPROTEIN"/>
    <property type="match status" value="1"/>
</dbReference>
<dbReference type="Proteomes" id="UP000436284">
    <property type="component" value="Unassembled WGS sequence"/>
</dbReference>
<dbReference type="InterPro" id="IPR006127">
    <property type="entry name" value="ZnuA-like"/>
</dbReference>
<dbReference type="Pfam" id="PF01297">
    <property type="entry name" value="ZnuA"/>
    <property type="match status" value="1"/>
</dbReference>
<sequence>MKKLYFGLFGLMLLFLTACGGGAETDSADTDTEGTSAEGEATIYTTVFALKSLTEQITGDFADVQSIYPNGTDIHTFEPTQQDMIKFAESDLFITTNGELDTVSQSILDTIDDQTESLEAVQNTDQLLEFAHDHDHDEGEDHGHDHGSMDPHVWLDPVIASSMVDSIEEKLSEMYPDNAENFQSNAEALKEDLAGIDGSLQDVTADTPVENVYISHESIGYLSDRYGFQQVGVSGINNEEPSQQELIRILEGVESDGAKYLLLEQNISSNLTDTIQNEADIEPMQFHNLAVIIDEDNNDATYQSLMEGNIEVLDQALNDYNEAEAEKLAENAEAHSHDHDHDHDHDDHGHAHIDKDVYNGYFEDEQVEDRELSDWSGDWQSVYPYLEDGTLDEVFEHKAEEGDMTAEEYKEYYTTGYQTDVERIEITDSEMTFHQNGESHTGTYVSEGYEILEYEAGNRGVRFIFTLENPEEADEDLPRVIQFSDHGISPMDSYHFHIYMGDDNDTLLEEMDHWPTYYPSDLSGDEVAEEMIAH</sequence>
<dbReference type="Gene3D" id="2.40.128.20">
    <property type="match status" value="1"/>
</dbReference>
<dbReference type="InterPro" id="IPR015304">
    <property type="entry name" value="ZinT_dom"/>
</dbReference>
<evidence type="ECO:0000256" key="3">
    <source>
        <dbReference type="SAM" id="MobiDB-lite"/>
    </source>
</evidence>
<name>A0A6N8TW94_9STAP</name>
<evidence type="ECO:0000313" key="7">
    <source>
        <dbReference type="Proteomes" id="UP000436284"/>
    </source>
</evidence>
<dbReference type="SUPFAM" id="SSF50814">
    <property type="entry name" value="Lipocalins"/>
    <property type="match status" value="1"/>
</dbReference>
<keyword evidence="7" id="KW-1185">Reference proteome</keyword>
<feature type="region of interest" description="Disordered" evidence="3">
    <location>
        <begin position="329"/>
        <end position="353"/>
    </location>
</feature>
<dbReference type="Pfam" id="PF09223">
    <property type="entry name" value="ZinT"/>
    <property type="match status" value="1"/>
</dbReference>